<keyword evidence="5" id="KW-1185">Reference proteome</keyword>
<dbReference type="PANTHER" id="PTHR10039">
    <property type="entry name" value="AMELOGENIN"/>
    <property type="match status" value="1"/>
</dbReference>
<protein>
    <submittedName>
        <fullName evidence="4">Uu.00g112070.m01.CDS01</fullName>
    </submittedName>
</protein>
<dbReference type="AlphaFoldDB" id="A0AAI8VF63"/>
<proteinExistence type="predicted"/>
<dbReference type="InterPro" id="IPR027417">
    <property type="entry name" value="P-loop_NTPase"/>
</dbReference>
<dbReference type="Proteomes" id="UP001295740">
    <property type="component" value="Unassembled WGS sequence"/>
</dbReference>
<dbReference type="Pfam" id="PF24883">
    <property type="entry name" value="NPHP3_N"/>
    <property type="match status" value="1"/>
</dbReference>
<feature type="domain" description="Nephrocystin 3-like N-terminal" evidence="3">
    <location>
        <begin position="251"/>
        <end position="408"/>
    </location>
</feature>
<sequence>MDPLTLAVSVARLASLTIQLVELTAKYSLGVKDAPGEVEALKLQLAALQSALTQLDNLLKGVVDKDIRFYADTGLRVALRHCERQLKGLWDKYSKENKGGSATNKRSKGKDFGKRLLWPFRKEEVEGTCQSLSQCVQAFQFFVAIDDSKVLVQNHSELLTNLKQQELALASVSKLTGGLSGQLGDTLSQLKDVQGVLKDGRAEIAASLSQLQDDNRSQEILVRDCVISCNGFRPTKYEKKHESVSSSRLAGTCEKKLRSSEVEAWISDNGVVGHQLRCLGDPGARKSVFCSAVINELIGRYSAAHYVAITYIYFDHQLRNEQTVLEAVRTLLAQLLGSSKRIPSEPERAFQKKERRPDLAETLTLLTDLMGDFRASYICVDALDECADAIAFLNVIKQLTTARLFITTRKPTKRIVKKALPGSIHIEVEADEQDVRALVNFRLVEDADPLGFLLPVLHIDNVLGHRTIKKRRDALEQLSGTIDDAYKTTILRIHDQGFQKADQALEILAWVLLAQRPLALTELRHAISIEIGAEDFNSEDLPSENMLTTCLGLVVTYQKRSTVGFMHFTLHEYLESSGQSLLGVGHEMLSRKCLTYMLYKSASVSLSSVAAPRMSFEEVEMLRHLTGIGTADEHGSEKYFTLRLAYSKTHHNAFELEVLQEMHGTFVLLKYVGQYWGEHFRNAEHMSTETEDLALRYLALLWNPLQPSIVDVGMRMVSPPKYTGLSPDLTAAPHLRWLCGPQPNVVRACKTNGQPYLLCRDRRKRNCNGYFGIDL</sequence>
<reference evidence="4" key="1">
    <citation type="submission" date="2023-10" db="EMBL/GenBank/DDBJ databases">
        <authorList>
            <person name="Hackl T."/>
        </authorList>
    </citation>
    <scope>NUCLEOTIDE SEQUENCE</scope>
</reference>
<dbReference type="Pfam" id="PF22939">
    <property type="entry name" value="WHD_GPIID"/>
    <property type="match status" value="1"/>
</dbReference>
<feature type="domain" description="GPI inositol-deacylase winged helix" evidence="2">
    <location>
        <begin position="501"/>
        <end position="578"/>
    </location>
</feature>
<dbReference type="PANTHER" id="PTHR10039:SF15">
    <property type="entry name" value="NACHT DOMAIN-CONTAINING PROTEIN"/>
    <property type="match status" value="1"/>
</dbReference>
<evidence type="ECO:0000256" key="1">
    <source>
        <dbReference type="ARBA" id="ARBA00022737"/>
    </source>
</evidence>
<evidence type="ECO:0000259" key="2">
    <source>
        <dbReference type="Pfam" id="PF22939"/>
    </source>
</evidence>
<gene>
    <name evidence="4" type="ORF">KHLLAP_LOCUS4281</name>
</gene>
<evidence type="ECO:0000259" key="3">
    <source>
        <dbReference type="Pfam" id="PF24883"/>
    </source>
</evidence>
<dbReference type="InterPro" id="IPR056884">
    <property type="entry name" value="NPHP3-like_N"/>
</dbReference>
<dbReference type="InterPro" id="IPR054471">
    <property type="entry name" value="GPIID_WHD"/>
</dbReference>
<evidence type="ECO:0000313" key="5">
    <source>
        <dbReference type="Proteomes" id="UP001295740"/>
    </source>
</evidence>
<comment type="caution">
    <text evidence="4">The sequence shown here is derived from an EMBL/GenBank/DDBJ whole genome shotgun (WGS) entry which is preliminary data.</text>
</comment>
<dbReference type="EMBL" id="CAUWAG010000006">
    <property type="protein sequence ID" value="CAJ2503813.1"/>
    <property type="molecule type" value="Genomic_DNA"/>
</dbReference>
<organism evidence="4 5">
    <name type="scientific">Anthostomella pinea</name>
    <dbReference type="NCBI Taxonomy" id="933095"/>
    <lineage>
        <taxon>Eukaryota</taxon>
        <taxon>Fungi</taxon>
        <taxon>Dikarya</taxon>
        <taxon>Ascomycota</taxon>
        <taxon>Pezizomycotina</taxon>
        <taxon>Sordariomycetes</taxon>
        <taxon>Xylariomycetidae</taxon>
        <taxon>Xylariales</taxon>
        <taxon>Xylariaceae</taxon>
        <taxon>Anthostomella</taxon>
    </lineage>
</organism>
<keyword evidence="1" id="KW-0677">Repeat</keyword>
<dbReference type="Gene3D" id="3.40.50.300">
    <property type="entry name" value="P-loop containing nucleotide triphosphate hydrolases"/>
    <property type="match status" value="1"/>
</dbReference>
<evidence type="ECO:0000313" key="4">
    <source>
        <dbReference type="EMBL" id="CAJ2503813.1"/>
    </source>
</evidence>
<accession>A0AAI8VF63</accession>
<name>A0AAI8VF63_9PEZI</name>